<reference evidence="9 10" key="1">
    <citation type="journal article" date="2019" name="Philos. Trans. R. Soc. Lond., B, Biol. Sci.">
        <title>Ant behaviour and brain gene expression of defending hosts depend on the ecological success of the intruding social parasite.</title>
        <authorList>
            <person name="Kaur R."/>
            <person name="Stoldt M."/>
            <person name="Jongepier E."/>
            <person name="Feldmeyer B."/>
            <person name="Menzel F."/>
            <person name="Bornberg-Bauer E."/>
            <person name="Foitzik S."/>
        </authorList>
    </citation>
    <scope>NUCLEOTIDE SEQUENCE [LARGE SCALE GENOMIC DNA]</scope>
    <source>
        <tissue evidence="9">Whole body</tissue>
    </source>
</reference>
<dbReference type="GO" id="GO:0005634">
    <property type="term" value="C:nucleus"/>
    <property type="evidence" value="ECO:0007669"/>
    <property type="project" value="TreeGrafter"/>
</dbReference>
<evidence type="ECO:0000256" key="8">
    <source>
        <dbReference type="SAM" id="MobiDB-lite"/>
    </source>
</evidence>
<dbReference type="InterPro" id="IPR005124">
    <property type="entry name" value="V-ATPase_G"/>
</dbReference>
<keyword evidence="7" id="KW-0175">Coiled coil</keyword>
<keyword evidence="10" id="KW-1185">Reference proteome</keyword>
<proteinExistence type="inferred from homology"/>
<dbReference type="GO" id="GO:0030688">
    <property type="term" value="C:preribosome, small subunit precursor"/>
    <property type="evidence" value="ECO:0007669"/>
    <property type="project" value="TreeGrafter"/>
</dbReference>
<evidence type="ECO:0000256" key="2">
    <source>
        <dbReference type="ARBA" id="ARBA00010066"/>
    </source>
</evidence>
<feature type="compositionally biased region" description="Low complexity" evidence="8">
    <location>
        <begin position="1"/>
        <end position="11"/>
    </location>
</feature>
<evidence type="ECO:0000256" key="3">
    <source>
        <dbReference type="ARBA" id="ARBA00021561"/>
    </source>
</evidence>
<feature type="coiled-coil region" evidence="7">
    <location>
        <begin position="1052"/>
        <end position="1101"/>
    </location>
</feature>
<name>A0A4S2KGG2_9HYME</name>
<dbReference type="STRING" id="300112.A0A4S2KGG2"/>
<evidence type="ECO:0000313" key="9">
    <source>
        <dbReference type="EMBL" id="TGZ48531.1"/>
    </source>
</evidence>
<dbReference type="Gene3D" id="1.20.5.2950">
    <property type="match status" value="1"/>
</dbReference>
<keyword evidence="4" id="KW-0813">Transport</keyword>
<dbReference type="NCBIfam" id="TIGR01147">
    <property type="entry name" value="V_ATP_synt_G"/>
    <property type="match status" value="1"/>
</dbReference>
<feature type="compositionally biased region" description="Basic and acidic residues" evidence="8">
    <location>
        <begin position="356"/>
        <end position="379"/>
    </location>
</feature>
<sequence length="1162" mass="134425">MQTRSSSSSDDGSTEPANKGAEAAEKERLLREIQELKCIVKQCEWSLQTLRFKDVEERVTKRSLQSRDVSSRTRNSVPNVEVDLQNDLYRFAGFRCVKFRRDEIIFNFTSTNEKQKDNTHAVQIFIKDGKGNLGKWVMPMSIDMNYILSKTPIDQLKNLTAFIKNCKHNVDCYTARQEQFLSLQNSISHMKHCALQSDLGFKQISLELYGVHDNESDRYIDLIIHLLYHFDKARPYKIEVNATNKSKLSDDTKQRLKICLKEFRISDLQTAFDKILDAEDNSTFTWTRADDSESPLELNDTSSSDEEDFLVQLQSDRKRSLRKLQRKRELHKKWNERKRRRLIRNITDSSEDDQEDSHSKAKVSRTEKPRQIPIREKKTEKATPIRTYTNQKKIIKNPPINPLEETTPMHKSKVKLKQTKLNFQTHEATNSNTSKISLVESRLHNRPDNKQLTIAKLITSTPLRVNIRRLSPSLEINNITSIETTKKTANKLDDSKNSDQLGNEKTRERNTRSLRSSKTTGLSPQTSKTNQRLTRNLRGSLNDRITPFSYGAPKGKKKKFIDKKDSVTFHLVHRSQQDPLVADEKAPQKVLVPAADAQAAKTKKKSLDNDKRQEEQQKYGIYFDDDYNYLQHLRDVNTLSVEWERVENPSNSKCDKSTPKINLPSSVFASNVEEEVGMLNKAAPISGPRLDLDPDIVAAMDEDFDFDDPENQLEDNFIELANAESNDSEDSDREYEYELNEPGNEHSESDVSSDGHMDLSDEEADEVCSLNGPEYTFKDEETKSRFTEYSMSSSVMRRNEQLTLLDDKFEKMYAAYDENEIGALDCDEIEGYIDHDSKFIMQYADEFERKQKEDTENIAELMKGRMKIAEKEYSSSEDEDAEKLVVDARGKDKWDCESILSTYSNIYNHPKLISEPPKRSKKIEIDRKSGIPKNILGNTGKLTAETLAQFNLENNASKGPQSVAESRKSTLSILSIRPKGETTDERRERKKQLKEYRQERRVERKANTEAFKEEKKRQEKIRLNDRLYILKSTKKLVSRSPLAKMASQTQGIQQLLAAEKRAAEKVSDARKRKARRLKQAKEEAQDEIEKYRQEREKQFRDFEAKHMGSKEDVAARIEADTKVKIEEMNQTVAVHKNTVMLQILDLVYDIKPELHSNYRIEV</sequence>
<feature type="region of interest" description="Disordered" evidence="8">
    <location>
        <begin position="490"/>
        <end position="559"/>
    </location>
</feature>
<evidence type="ECO:0000256" key="5">
    <source>
        <dbReference type="ARBA" id="ARBA00022781"/>
    </source>
</evidence>
<dbReference type="Proteomes" id="UP000310200">
    <property type="component" value="Unassembled WGS sequence"/>
</dbReference>
<protein>
    <recommendedName>
        <fullName evidence="3">Protein LTV1 homolog</fullName>
    </recommendedName>
</protein>
<comment type="caution">
    <text evidence="9">The sequence shown here is derived from an EMBL/GenBank/DDBJ whole genome shotgun (WGS) entry which is preliminary data.</text>
</comment>
<dbReference type="Pfam" id="PF03179">
    <property type="entry name" value="V-ATPase_G"/>
    <property type="match status" value="1"/>
</dbReference>
<feature type="coiled-coil region" evidence="7">
    <location>
        <begin position="852"/>
        <end position="879"/>
    </location>
</feature>
<comment type="similarity">
    <text evidence="2">Belongs to the V-ATPase G subunit family.</text>
</comment>
<evidence type="ECO:0000256" key="6">
    <source>
        <dbReference type="ARBA" id="ARBA00023065"/>
    </source>
</evidence>
<accession>A0A4S2KGG2</accession>
<dbReference type="Pfam" id="PF04180">
    <property type="entry name" value="LTV"/>
    <property type="match status" value="1"/>
</dbReference>
<evidence type="ECO:0000313" key="10">
    <source>
        <dbReference type="Proteomes" id="UP000310200"/>
    </source>
</evidence>
<dbReference type="GO" id="GO:0016471">
    <property type="term" value="C:vacuolar proton-transporting V-type ATPase complex"/>
    <property type="evidence" value="ECO:0007669"/>
    <property type="project" value="InterPro"/>
</dbReference>
<feature type="region of interest" description="Disordered" evidence="8">
    <location>
        <begin position="977"/>
        <end position="1000"/>
    </location>
</feature>
<feature type="region of interest" description="Disordered" evidence="8">
    <location>
        <begin position="345"/>
        <end position="379"/>
    </location>
</feature>
<dbReference type="GO" id="GO:0042274">
    <property type="term" value="P:ribosomal small subunit biogenesis"/>
    <property type="evidence" value="ECO:0007669"/>
    <property type="project" value="InterPro"/>
</dbReference>
<gene>
    <name evidence="9" type="ORF">DBV15_07071</name>
</gene>
<feature type="region of interest" description="Disordered" evidence="8">
    <location>
        <begin position="1"/>
        <end position="25"/>
    </location>
</feature>
<feature type="compositionally biased region" description="Basic and acidic residues" evidence="8">
    <location>
        <begin position="978"/>
        <end position="1000"/>
    </location>
</feature>
<feature type="region of interest" description="Disordered" evidence="8">
    <location>
        <begin position="722"/>
        <end position="761"/>
    </location>
</feature>
<feature type="compositionally biased region" description="Basic and acidic residues" evidence="8">
    <location>
        <begin position="490"/>
        <end position="511"/>
    </location>
</feature>
<feature type="compositionally biased region" description="Polar residues" evidence="8">
    <location>
        <begin position="513"/>
        <end position="539"/>
    </location>
</feature>
<keyword evidence="5" id="KW-0375">Hydrogen ion transport</keyword>
<feature type="compositionally biased region" description="Acidic residues" evidence="8">
    <location>
        <begin position="726"/>
        <end position="739"/>
    </location>
</feature>
<evidence type="ECO:0000256" key="4">
    <source>
        <dbReference type="ARBA" id="ARBA00022448"/>
    </source>
</evidence>
<organism evidence="9 10">
    <name type="scientific">Temnothorax longispinosus</name>
    <dbReference type="NCBI Taxonomy" id="300112"/>
    <lineage>
        <taxon>Eukaryota</taxon>
        <taxon>Metazoa</taxon>
        <taxon>Ecdysozoa</taxon>
        <taxon>Arthropoda</taxon>
        <taxon>Hexapoda</taxon>
        <taxon>Insecta</taxon>
        <taxon>Pterygota</taxon>
        <taxon>Neoptera</taxon>
        <taxon>Endopterygota</taxon>
        <taxon>Hymenoptera</taxon>
        <taxon>Apocrita</taxon>
        <taxon>Aculeata</taxon>
        <taxon>Formicoidea</taxon>
        <taxon>Formicidae</taxon>
        <taxon>Myrmicinae</taxon>
        <taxon>Temnothorax</taxon>
    </lineage>
</organism>
<dbReference type="PANTHER" id="PTHR21531:SF0">
    <property type="entry name" value="PROTEIN LTV1 HOMOLOG"/>
    <property type="match status" value="1"/>
</dbReference>
<dbReference type="EMBL" id="QBLH01002438">
    <property type="protein sequence ID" value="TGZ48531.1"/>
    <property type="molecule type" value="Genomic_DNA"/>
</dbReference>
<dbReference type="FunFam" id="1.20.5.2950:FF:000001">
    <property type="entry name" value="V-type proton ATPase subunit G"/>
    <property type="match status" value="1"/>
</dbReference>
<evidence type="ECO:0000256" key="7">
    <source>
        <dbReference type="SAM" id="Coils"/>
    </source>
</evidence>
<comment type="similarity">
    <text evidence="1">Belongs to the LTV1 family.</text>
</comment>
<dbReference type="GO" id="GO:0000056">
    <property type="term" value="P:ribosomal small subunit export from nucleus"/>
    <property type="evidence" value="ECO:0007669"/>
    <property type="project" value="TreeGrafter"/>
</dbReference>
<feature type="compositionally biased region" description="Basic and acidic residues" evidence="8">
    <location>
        <begin position="743"/>
        <end position="759"/>
    </location>
</feature>
<dbReference type="PANTHER" id="PTHR21531">
    <property type="entry name" value="LOW-TEMPERATURE VIABILITY PROTEIN LTV1-RELATED"/>
    <property type="match status" value="1"/>
</dbReference>
<dbReference type="InterPro" id="IPR007307">
    <property type="entry name" value="Ltv1"/>
</dbReference>
<dbReference type="GO" id="GO:0046961">
    <property type="term" value="F:proton-transporting ATPase activity, rotational mechanism"/>
    <property type="evidence" value="ECO:0007669"/>
    <property type="project" value="InterPro"/>
</dbReference>
<dbReference type="GO" id="GO:0005829">
    <property type="term" value="C:cytosol"/>
    <property type="evidence" value="ECO:0007669"/>
    <property type="project" value="TreeGrafter"/>
</dbReference>
<evidence type="ECO:0000256" key="1">
    <source>
        <dbReference type="ARBA" id="ARBA00009078"/>
    </source>
</evidence>
<keyword evidence="6" id="KW-0406">Ion transport</keyword>
<dbReference type="AlphaFoldDB" id="A0A4S2KGG2"/>